<dbReference type="InterPro" id="IPR010730">
    <property type="entry name" value="HET"/>
</dbReference>
<dbReference type="EMBL" id="KE145371">
    <property type="protein sequence ID" value="EPE25547.1"/>
    <property type="molecule type" value="Genomic_DNA"/>
</dbReference>
<dbReference type="OrthoDB" id="5362512at2759"/>
<feature type="domain" description="Heterokaryon incompatibility" evidence="1">
    <location>
        <begin position="15"/>
        <end position="166"/>
    </location>
</feature>
<dbReference type="HOGENOM" id="CLU_002639_5_3_1"/>
<dbReference type="STRING" id="1116229.S3CG97"/>
<sequence length="488" mass="55123">MSIKLGHELPLDTEYLTLSHRWGGVPPVRLLKDLLVDFMQSIPFHSLPQTFRDAVDLTRELGFRYLWIDAICIIQDCQEDWRLESSLMGDVYAFGRINIAATASNDGHGGLFYQETRVSDTPCLIRLQERDENQIFILAGKHDNWRRMIETPEDAPLANRGWVLQERALSPQVVHFGRDQVYWECGTKADSEFSLLAGTIPGIPLKMLQSNGGHSDYEESKNRNWIYNNWITTVEKYSECQLTESGDKLPAISGIAQRYRELLGETPESYLAGLWKGSLPLTLLWGLDSHEKFSACHAERAPSWSWACHDGLIRPLCIVEEQKSQTRVLDSETFHNGDPFGQVTGGYLILQGPLFLLKISETEVSSSFSDFVPGPISGTSTPSTIRDKDISWDGLLPRGEISRSNCCFLLITLEDYSATGQRTKISGLVLCATKLSRGQYQRVGVVLNKPMLKKNIKHLLQLGKRTDMLDPEMYLEADTKFGFKIEIV</sequence>
<evidence type="ECO:0000313" key="3">
    <source>
        <dbReference type="Proteomes" id="UP000016922"/>
    </source>
</evidence>
<evidence type="ECO:0000313" key="2">
    <source>
        <dbReference type="EMBL" id="EPE25547.1"/>
    </source>
</evidence>
<organism evidence="2 3">
    <name type="scientific">Glarea lozoyensis (strain ATCC 20868 / MF5171)</name>
    <dbReference type="NCBI Taxonomy" id="1116229"/>
    <lineage>
        <taxon>Eukaryota</taxon>
        <taxon>Fungi</taxon>
        <taxon>Dikarya</taxon>
        <taxon>Ascomycota</taxon>
        <taxon>Pezizomycotina</taxon>
        <taxon>Leotiomycetes</taxon>
        <taxon>Helotiales</taxon>
        <taxon>Helotiaceae</taxon>
        <taxon>Glarea</taxon>
    </lineage>
</organism>
<proteinExistence type="predicted"/>
<dbReference type="AlphaFoldDB" id="S3CG97"/>
<accession>S3CG97</accession>
<dbReference type="KEGG" id="glz:GLAREA_01459"/>
<gene>
    <name evidence="2" type="ORF">GLAREA_01459</name>
</gene>
<dbReference type="PANTHER" id="PTHR33112:SF8">
    <property type="entry name" value="HETEROKARYON INCOMPATIBILITY DOMAIN-CONTAINING PROTEIN"/>
    <property type="match status" value="1"/>
</dbReference>
<keyword evidence="3" id="KW-1185">Reference proteome</keyword>
<evidence type="ECO:0000259" key="1">
    <source>
        <dbReference type="Pfam" id="PF06985"/>
    </source>
</evidence>
<dbReference type="Pfam" id="PF06985">
    <property type="entry name" value="HET"/>
    <property type="match status" value="1"/>
</dbReference>
<dbReference type="Proteomes" id="UP000016922">
    <property type="component" value="Unassembled WGS sequence"/>
</dbReference>
<dbReference type="GeneID" id="19460517"/>
<name>S3CG97_GLAL2</name>
<protein>
    <submittedName>
        <fullName evidence="2">Het containing protein</fullName>
    </submittedName>
</protein>
<reference evidence="2 3" key="1">
    <citation type="journal article" date="2013" name="BMC Genomics">
        <title>Genomics-driven discovery of the pneumocandin biosynthetic gene cluster in the fungus Glarea lozoyensis.</title>
        <authorList>
            <person name="Chen L."/>
            <person name="Yue Q."/>
            <person name="Zhang X."/>
            <person name="Xiang M."/>
            <person name="Wang C."/>
            <person name="Li S."/>
            <person name="Che Y."/>
            <person name="Ortiz-Lopez F.J."/>
            <person name="Bills G.F."/>
            <person name="Liu X."/>
            <person name="An Z."/>
        </authorList>
    </citation>
    <scope>NUCLEOTIDE SEQUENCE [LARGE SCALE GENOMIC DNA]</scope>
    <source>
        <strain evidence="3">ATCC 20868 / MF5171</strain>
    </source>
</reference>
<dbReference type="RefSeq" id="XP_008086866.1">
    <property type="nucleotide sequence ID" value="XM_008088675.1"/>
</dbReference>
<dbReference type="OMA" id="RISWECC"/>
<dbReference type="PANTHER" id="PTHR33112">
    <property type="entry name" value="DOMAIN PROTEIN, PUTATIVE-RELATED"/>
    <property type="match status" value="1"/>
</dbReference>